<keyword evidence="2" id="KW-0456">Lyase</keyword>
<dbReference type="EC" id="4.1.1.19" evidence="2"/>
<dbReference type="RefSeq" id="WP_009849379.1">
    <property type="nucleotide sequence ID" value="NZ_DS022294.1"/>
</dbReference>
<evidence type="ECO:0000256" key="1">
    <source>
        <dbReference type="SAM" id="MobiDB-lite"/>
    </source>
</evidence>
<dbReference type="AlphaFoldDB" id="Q0F006"/>
<comment type="caution">
    <text evidence="2">The sequence shown here is derived from an EMBL/GenBank/DDBJ whole genome shotgun (WGS) entry which is preliminary data.</text>
</comment>
<dbReference type="Proteomes" id="UP000005297">
    <property type="component" value="Unassembled WGS sequence"/>
</dbReference>
<feature type="region of interest" description="Disordered" evidence="1">
    <location>
        <begin position="1"/>
        <end position="61"/>
    </location>
</feature>
<protein>
    <submittedName>
        <fullName evidence="2">Arginine decarboxylase</fullName>
        <ecNumber evidence="2">4.1.1.19</ecNumber>
    </submittedName>
</protein>
<dbReference type="InParanoid" id="Q0F006"/>
<accession>Q0F006</accession>
<dbReference type="GO" id="GO:0008792">
    <property type="term" value="F:arginine decarboxylase activity"/>
    <property type="evidence" value="ECO:0007669"/>
    <property type="project" value="UniProtKB-EC"/>
</dbReference>
<dbReference type="HOGENOM" id="CLU_2917201_0_0_0"/>
<evidence type="ECO:0000313" key="3">
    <source>
        <dbReference type="Proteomes" id="UP000005297"/>
    </source>
</evidence>
<reference evidence="2 3" key="1">
    <citation type="submission" date="2006-09" db="EMBL/GenBank/DDBJ databases">
        <authorList>
            <person name="Emerson D."/>
            <person name="Ferriera S."/>
            <person name="Johnson J."/>
            <person name="Kravitz S."/>
            <person name="Halpern A."/>
            <person name="Remington K."/>
            <person name="Beeson K."/>
            <person name="Tran B."/>
            <person name="Rogers Y.-H."/>
            <person name="Friedman R."/>
            <person name="Venter J.C."/>
        </authorList>
    </citation>
    <scope>NUCLEOTIDE SEQUENCE [LARGE SCALE GENOMIC DNA]</scope>
    <source>
        <strain evidence="2 3">PV-1</strain>
    </source>
</reference>
<dbReference type="EMBL" id="AATS01000005">
    <property type="protein sequence ID" value="EAU54878.1"/>
    <property type="molecule type" value="Genomic_DNA"/>
</dbReference>
<proteinExistence type="predicted"/>
<feature type="compositionally biased region" description="Acidic residues" evidence="1">
    <location>
        <begin position="38"/>
        <end position="61"/>
    </location>
</feature>
<feature type="compositionally biased region" description="Basic and acidic residues" evidence="1">
    <location>
        <begin position="19"/>
        <end position="30"/>
    </location>
</feature>
<evidence type="ECO:0000313" key="2">
    <source>
        <dbReference type="EMBL" id="EAU54878.1"/>
    </source>
</evidence>
<keyword evidence="3" id="KW-1185">Reference proteome</keyword>
<sequence length="61" mass="7386">MGHVKHRRSEESEFIPEFPEPKRSKKDEKRWRKHAGNDDDEWGDDAEWSDDFDSLSFDDDF</sequence>
<organism evidence="2 3">
    <name type="scientific">Mariprofundus ferrooxydans PV-1</name>
    <dbReference type="NCBI Taxonomy" id="314345"/>
    <lineage>
        <taxon>Bacteria</taxon>
        <taxon>Pseudomonadati</taxon>
        <taxon>Pseudomonadota</taxon>
        <taxon>Candidatius Mariprofundia</taxon>
        <taxon>Mariprofundales</taxon>
        <taxon>Mariprofundaceae</taxon>
        <taxon>Mariprofundus</taxon>
    </lineage>
</organism>
<name>Q0F006_9PROT</name>
<gene>
    <name evidence="2" type="ORF">SPV1_09293</name>
</gene>